<feature type="transmembrane region" description="Helical" evidence="1">
    <location>
        <begin position="6"/>
        <end position="25"/>
    </location>
</feature>
<reference evidence="2 3" key="1">
    <citation type="journal article" date="2014" name="Int. J. Syst. Evol. Microbiol.">
        <title>Jeotgalibaca dankookensis gen. nov., sp. nov., a member of the family Carnobacteriaceae, isolated from seujeot (Korean traditional food).</title>
        <authorList>
            <person name="Lee D.G."/>
            <person name="Trujillo M.E."/>
            <person name="Kang H."/>
            <person name="Ahn T.Y."/>
        </authorList>
    </citation>
    <scope>NUCLEOTIDE SEQUENCE [LARGE SCALE GENOMIC DNA]</scope>
    <source>
        <strain evidence="2 3">EX-07</strain>
    </source>
</reference>
<feature type="transmembrane region" description="Helical" evidence="1">
    <location>
        <begin position="34"/>
        <end position="51"/>
    </location>
</feature>
<organism evidence="2 3">
    <name type="scientific">Jeotgalibaca dankookensis</name>
    <dbReference type="NCBI Taxonomy" id="708126"/>
    <lineage>
        <taxon>Bacteria</taxon>
        <taxon>Bacillati</taxon>
        <taxon>Bacillota</taxon>
        <taxon>Bacilli</taxon>
        <taxon>Lactobacillales</taxon>
        <taxon>Carnobacteriaceae</taxon>
        <taxon>Jeotgalibaca</taxon>
    </lineage>
</organism>
<feature type="transmembrane region" description="Helical" evidence="1">
    <location>
        <begin position="88"/>
        <end position="105"/>
    </location>
</feature>
<dbReference type="STRING" id="708126.BW727_100150"/>
<dbReference type="RefSeq" id="WP_062467914.1">
    <property type="nucleotide sequence ID" value="NZ_BBYN01000005.1"/>
</dbReference>
<dbReference type="AlphaFoldDB" id="A0A1S6ILZ0"/>
<dbReference type="KEGG" id="jda:BW727_100150"/>
<keyword evidence="1" id="KW-0472">Membrane</keyword>
<accession>A0A1S6ILZ0</accession>
<evidence type="ECO:0000256" key="1">
    <source>
        <dbReference type="SAM" id="Phobius"/>
    </source>
</evidence>
<dbReference type="EMBL" id="CP019728">
    <property type="protein sequence ID" value="AQS52560.1"/>
    <property type="molecule type" value="Genomic_DNA"/>
</dbReference>
<dbReference type="Proteomes" id="UP000188993">
    <property type="component" value="Chromosome"/>
</dbReference>
<keyword evidence="3" id="KW-1185">Reference proteome</keyword>
<name>A0A1S6ILZ0_9LACT</name>
<proteinExistence type="predicted"/>
<protein>
    <submittedName>
        <fullName evidence="2">Uncharacterized protein</fullName>
    </submittedName>
</protein>
<feature type="transmembrane region" description="Helical" evidence="1">
    <location>
        <begin position="63"/>
        <end position="81"/>
    </location>
</feature>
<keyword evidence="1" id="KW-1133">Transmembrane helix</keyword>
<evidence type="ECO:0000313" key="3">
    <source>
        <dbReference type="Proteomes" id="UP000188993"/>
    </source>
</evidence>
<evidence type="ECO:0000313" key="2">
    <source>
        <dbReference type="EMBL" id="AQS52560.1"/>
    </source>
</evidence>
<keyword evidence="1" id="KW-0812">Transmembrane</keyword>
<gene>
    <name evidence="2" type="ORF">BW727_100150</name>
</gene>
<sequence>MALGVLWILFIALAVIAIILQFLLYKQDGTRQNTIFIGNAILGFILSYMTYTSLPMNVTGQRNVAIGLAVVIVVALLLKFVINRYENASKLLLSLAIVGSFIQLFL</sequence>